<keyword evidence="3 9" id="KW-0813">Transport</keyword>
<dbReference type="SUPFAM" id="SSF158791">
    <property type="entry name" value="MgtE N-terminal domain-like"/>
    <property type="match status" value="1"/>
</dbReference>
<dbReference type="InterPro" id="IPR038076">
    <property type="entry name" value="MgtE_N_sf"/>
</dbReference>
<dbReference type="NCBIfam" id="TIGR00400">
    <property type="entry name" value="mgtE"/>
    <property type="match status" value="1"/>
</dbReference>
<dbReference type="Proteomes" id="UP000245647">
    <property type="component" value="Unassembled WGS sequence"/>
</dbReference>
<comment type="function">
    <text evidence="9">Acts as a magnesium transporter.</text>
</comment>
<comment type="caution">
    <text evidence="11">The sequence shown here is derived from an EMBL/GenBank/DDBJ whole genome shotgun (WGS) entry which is preliminary data.</text>
</comment>
<dbReference type="Gene3D" id="1.10.357.20">
    <property type="entry name" value="SLC41 divalent cation transporters, integral membrane domain"/>
    <property type="match status" value="1"/>
</dbReference>
<dbReference type="SUPFAM" id="SSF54631">
    <property type="entry name" value="CBS-domain pair"/>
    <property type="match status" value="1"/>
</dbReference>
<feature type="transmembrane region" description="Helical" evidence="9">
    <location>
        <begin position="393"/>
        <end position="419"/>
    </location>
</feature>
<evidence type="ECO:0000256" key="5">
    <source>
        <dbReference type="ARBA" id="ARBA00022842"/>
    </source>
</evidence>
<evidence type="ECO:0000313" key="12">
    <source>
        <dbReference type="Proteomes" id="UP000245647"/>
    </source>
</evidence>
<comment type="subunit">
    <text evidence="9">Homodimer.</text>
</comment>
<dbReference type="InterPro" id="IPR006669">
    <property type="entry name" value="MgtE_transporter"/>
</dbReference>
<proteinExistence type="inferred from homology"/>
<evidence type="ECO:0000259" key="10">
    <source>
        <dbReference type="PROSITE" id="PS51371"/>
    </source>
</evidence>
<dbReference type="PANTHER" id="PTHR43773:SF1">
    <property type="entry name" value="MAGNESIUM TRANSPORTER MGTE"/>
    <property type="match status" value="1"/>
</dbReference>
<feature type="transmembrane region" description="Helical" evidence="9">
    <location>
        <begin position="431"/>
        <end position="454"/>
    </location>
</feature>
<name>A0A2U2PMP1_9SPHI</name>
<feature type="transmembrane region" description="Helical" evidence="9">
    <location>
        <begin position="315"/>
        <end position="340"/>
    </location>
</feature>
<evidence type="ECO:0000256" key="4">
    <source>
        <dbReference type="ARBA" id="ARBA00022692"/>
    </source>
</evidence>
<organism evidence="11 12">
    <name type="scientific">Pararcticibacter amylolyticus</name>
    <dbReference type="NCBI Taxonomy" id="2173175"/>
    <lineage>
        <taxon>Bacteria</taxon>
        <taxon>Pseudomonadati</taxon>
        <taxon>Bacteroidota</taxon>
        <taxon>Sphingobacteriia</taxon>
        <taxon>Sphingobacteriales</taxon>
        <taxon>Sphingobacteriaceae</taxon>
        <taxon>Pararcticibacter</taxon>
    </lineage>
</organism>
<evidence type="ECO:0000256" key="1">
    <source>
        <dbReference type="ARBA" id="ARBA00004141"/>
    </source>
</evidence>
<evidence type="ECO:0000256" key="3">
    <source>
        <dbReference type="ARBA" id="ARBA00022448"/>
    </source>
</evidence>
<comment type="subcellular location">
    <subcellularLocation>
        <location evidence="9">Cell membrane</location>
        <topology evidence="9">Multi-pass membrane protein</topology>
    </subcellularLocation>
    <subcellularLocation>
        <location evidence="1">Membrane</location>
        <topology evidence="1">Multi-pass membrane protein</topology>
    </subcellularLocation>
</comment>
<dbReference type="Pfam" id="PF03448">
    <property type="entry name" value="MgtE_N"/>
    <property type="match status" value="1"/>
</dbReference>
<evidence type="ECO:0000256" key="8">
    <source>
        <dbReference type="PROSITE-ProRule" id="PRU00703"/>
    </source>
</evidence>
<evidence type="ECO:0000256" key="9">
    <source>
        <dbReference type="RuleBase" id="RU362011"/>
    </source>
</evidence>
<keyword evidence="9" id="KW-1003">Cell membrane</keyword>
<dbReference type="Pfam" id="PF00571">
    <property type="entry name" value="CBS"/>
    <property type="match status" value="2"/>
</dbReference>
<dbReference type="GO" id="GO:0005886">
    <property type="term" value="C:plasma membrane"/>
    <property type="evidence" value="ECO:0007669"/>
    <property type="project" value="UniProtKB-SubCell"/>
</dbReference>
<sequence length="459" mass="51772">MKLITQFTNQLFSGDIKKYFSRNTEEQIYPSDVASILNTIPLENALATFTSFSLARKARIFPFIERFNQKDFFSSLPEEQKSILLNNLVSTDRVSFLSSLKDPDFSAVARYLNEKNRREAENLLTYPKDSVLRLVNTDFITLKSNMSIEEAIRYLQENQPDNENANVVYVVDERGKLVDDMPIRKLILYPESRHLYEIMDYNCITLGLNDTTEDAAVTFKKYDRVSLPVVGPDGILMGVVTVDDVMDASEEEDTRDMQMFGGMESLEFPYVKTPLLQLVQKRAGWLVILFLSEMLTATAMGYFEAEIAKAVVLALFVPLVISSGGNSGSQAATLIIRAMAVRELTVRDWWYVMRREVQSGLLLGLTLGILGAIRISLWQYLGWYNYGEHWLLLAITILFSLVGIVLWGTFSGSMIPIILKKVKLDPATSSAPFVATLVDVTGLVIYFTIAAFILRGTLL</sequence>
<evidence type="ECO:0000256" key="2">
    <source>
        <dbReference type="ARBA" id="ARBA00009749"/>
    </source>
</evidence>
<dbReference type="Pfam" id="PF01769">
    <property type="entry name" value="MgtE"/>
    <property type="match status" value="1"/>
</dbReference>
<keyword evidence="5 9" id="KW-0460">Magnesium</keyword>
<dbReference type="GO" id="GO:0015095">
    <property type="term" value="F:magnesium ion transmembrane transporter activity"/>
    <property type="evidence" value="ECO:0007669"/>
    <property type="project" value="UniProtKB-UniRule"/>
</dbReference>
<dbReference type="PANTHER" id="PTHR43773">
    <property type="entry name" value="MAGNESIUM TRANSPORTER MGTE"/>
    <property type="match status" value="1"/>
</dbReference>
<dbReference type="CDD" id="cd04606">
    <property type="entry name" value="CBS_pair_Mg_transporter"/>
    <property type="match status" value="1"/>
</dbReference>
<dbReference type="InterPro" id="IPR000644">
    <property type="entry name" value="CBS_dom"/>
</dbReference>
<evidence type="ECO:0000256" key="6">
    <source>
        <dbReference type="ARBA" id="ARBA00022989"/>
    </source>
</evidence>
<keyword evidence="12" id="KW-1185">Reference proteome</keyword>
<accession>A0A2U2PMP1</accession>
<keyword evidence="7 9" id="KW-0472">Membrane</keyword>
<keyword evidence="8" id="KW-0129">CBS domain</keyword>
<keyword evidence="9" id="KW-0479">Metal-binding</keyword>
<feature type="transmembrane region" description="Helical" evidence="9">
    <location>
        <begin position="283"/>
        <end position="303"/>
    </location>
</feature>
<dbReference type="OrthoDB" id="9790355at2"/>
<keyword evidence="6 9" id="KW-1133">Transmembrane helix</keyword>
<dbReference type="PROSITE" id="PS51371">
    <property type="entry name" value="CBS"/>
    <property type="match status" value="1"/>
</dbReference>
<protein>
    <recommendedName>
        <fullName evidence="9">Magnesium transporter MgtE</fullName>
    </recommendedName>
</protein>
<dbReference type="Gene3D" id="1.25.60.10">
    <property type="entry name" value="MgtE N-terminal domain-like"/>
    <property type="match status" value="1"/>
</dbReference>
<dbReference type="RefSeq" id="WP_109413868.1">
    <property type="nucleotide sequence ID" value="NZ_QEAS01000001.1"/>
</dbReference>
<dbReference type="InterPro" id="IPR006667">
    <property type="entry name" value="SLC41_membr_dom"/>
</dbReference>
<dbReference type="Gene3D" id="3.10.580.10">
    <property type="entry name" value="CBS-domain"/>
    <property type="match status" value="1"/>
</dbReference>
<feature type="domain" description="CBS" evidence="10">
    <location>
        <begin position="199"/>
        <end position="257"/>
    </location>
</feature>
<dbReference type="SUPFAM" id="SSF161093">
    <property type="entry name" value="MgtE membrane domain-like"/>
    <property type="match status" value="1"/>
</dbReference>
<dbReference type="InterPro" id="IPR036739">
    <property type="entry name" value="SLC41_membr_dom_sf"/>
</dbReference>
<evidence type="ECO:0000256" key="7">
    <source>
        <dbReference type="ARBA" id="ARBA00023136"/>
    </source>
</evidence>
<dbReference type="InterPro" id="IPR006668">
    <property type="entry name" value="Mg_transptr_MgtE_intracell_dom"/>
</dbReference>
<dbReference type="EMBL" id="QEAS01000001">
    <property type="protein sequence ID" value="PWG82449.1"/>
    <property type="molecule type" value="Genomic_DNA"/>
</dbReference>
<comment type="similarity">
    <text evidence="2 9">Belongs to the SLC41A transporter family.</text>
</comment>
<dbReference type="SMART" id="SM00924">
    <property type="entry name" value="MgtE_N"/>
    <property type="match status" value="1"/>
</dbReference>
<feature type="transmembrane region" description="Helical" evidence="9">
    <location>
        <begin position="361"/>
        <end position="381"/>
    </location>
</feature>
<reference evidence="11 12" key="1">
    <citation type="submission" date="2018-04" db="EMBL/GenBank/DDBJ databases">
        <title>Pedobacter chongqingensis sp. nov., isolated from a rottenly hemp rope.</title>
        <authorList>
            <person name="Cai Y."/>
        </authorList>
    </citation>
    <scope>NUCLEOTIDE SEQUENCE [LARGE SCALE GENOMIC DNA]</scope>
    <source>
        <strain evidence="11 12">FJ4-8</strain>
    </source>
</reference>
<dbReference type="AlphaFoldDB" id="A0A2U2PMP1"/>
<gene>
    <name evidence="11" type="primary">mgtE</name>
    <name evidence="11" type="ORF">DDR33_00855</name>
</gene>
<evidence type="ECO:0000313" key="11">
    <source>
        <dbReference type="EMBL" id="PWG82449.1"/>
    </source>
</evidence>
<dbReference type="GO" id="GO:0046872">
    <property type="term" value="F:metal ion binding"/>
    <property type="evidence" value="ECO:0007669"/>
    <property type="project" value="UniProtKB-KW"/>
</dbReference>
<dbReference type="InterPro" id="IPR046342">
    <property type="entry name" value="CBS_dom_sf"/>
</dbReference>
<keyword evidence="4 9" id="KW-0812">Transmembrane</keyword>